<dbReference type="AlphaFoldDB" id="A0A7S1KNE2"/>
<accession>A0A7S1KNE2</accession>
<dbReference type="EMBL" id="HBGD01003672">
    <property type="protein sequence ID" value="CAD9079788.1"/>
    <property type="molecule type" value="Transcribed_RNA"/>
</dbReference>
<protein>
    <submittedName>
        <fullName evidence="1">Uncharacterized protein</fullName>
    </submittedName>
</protein>
<proteinExistence type="predicted"/>
<organism evidence="1">
    <name type="scientific">Percolomonas cosmopolitus</name>
    <dbReference type="NCBI Taxonomy" id="63605"/>
    <lineage>
        <taxon>Eukaryota</taxon>
        <taxon>Discoba</taxon>
        <taxon>Heterolobosea</taxon>
        <taxon>Tetramitia</taxon>
        <taxon>Eutetramitia</taxon>
        <taxon>Percolomonadidae</taxon>
        <taxon>Percolomonas</taxon>
    </lineage>
</organism>
<reference evidence="1" key="1">
    <citation type="submission" date="2021-01" db="EMBL/GenBank/DDBJ databases">
        <authorList>
            <person name="Corre E."/>
            <person name="Pelletier E."/>
            <person name="Niang G."/>
            <person name="Scheremetjew M."/>
            <person name="Finn R."/>
            <person name="Kale V."/>
            <person name="Holt S."/>
            <person name="Cochrane G."/>
            <person name="Meng A."/>
            <person name="Brown T."/>
            <person name="Cohen L."/>
        </authorList>
    </citation>
    <scope>NUCLEOTIDE SEQUENCE</scope>
    <source>
        <strain evidence="1">WS</strain>
    </source>
</reference>
<evidence type="ECO:0000313" key="1">
    <source>
        <dbReference type="EMBL" id="CAD9079788.1"/>
    </source>
</evidence>
<sequence>MTSHCLHPPTSSLSHFHSLLSHTRNLPFHASVFQFVHMEETLVGEIVAFLHEEQNDDSSAIYSSTNRIKSLPPSCSFLIPQCLYLRCILYLRSKCSPENGLFQVLEMTEKFLLLISGVVHRDAKEDSSQQRHGDSERNWHHGDSLELLSLVELFLSREQAMQYEWDSRCADVSSTTPLRFHIYDALLHHTELHMAIVELMVELGMQWMHTGNKHVTEVSRQAWLSCIKTCGKFLKFNLETHWMRGCERLFIFDWRIRDSVLTRIDRIYRKCDFFQKWMNGSLIGALFVLRAECERHGEHNLLKPHVTWEVGDVAENDRILTGPSNDPTIEIPPAFIFDLLHRCELGQVSEDLYENLCEGVKMTPEFIPSPKLSEEHQVNRLNDSMQNIDQIPAVNRNRFVNTAKAQKHTDKTSPPHHFTHVSLHTFLTLYILAKIEMHHTRQLFGNARMRWEQLVFFLLKCNPDCSSFTSVHPSMVARVLKMHAMWHLVECKLYEGFFDECRKPVQYLALKMEDGLFLQLIKVHREWISLPTHTHLRFIIGIIDLETGKVDEARGMFQEVHDEMDGNVQSGIVRYEGAERAENTLGSTTNASASPLPFYRKYASILFKTKEYRKLIELCTSVLRHQQDHQLYLFKAHALLCLDTLRENHIRILSAWIFSESFQRFEPHWQFYHLQLRGIIAHNVERNPDAAHYFWFAARSIKPWDYAVNFNMCLLYLGRHDKRLFAVVMWLSLRGYSVDMSEEELTECLKRLHSQHRYTGDWSRKARCFGHEFSVQDLEKFDLEMLQLLNELRRGNKEIQKGK</sequence>
<name>A0A7S1KNE2_9EUKA</name>
<gene>
    <name evidence="1" type="ORF">PCOS0759_LOCUS3028</name>
</gene>